<evidence type="ECO:0000313" key="1">
    <source>
        <dbReference type="EMBL" id="VVD26492.1"/>
    </source>
</evidence>
<reference evidence="1 2" key="1">
    <citation type="submission" date="2019-08" db="EMBL/GenBank/DDBJ databases">
        <authorList>
            <person name="Herpell B J."/>
        </authorList>
    </citation>
    <scope>NUCLEOTIDE SEQUENCE [LARGE SCALE GENOMIC DNA]</scope>
    <source>
        <strain evidence="2">Msb3</strain>
    </source>
</reference>
<sequence>MTAGVHRDRALTTALWAMAMGELRQEGTPLSCRFSCVQKNLTRCFPKSHPMRPTVRSVLSDGPKNLTF</sequence>
<gene>
    <name evidence="1" type="ORF">PDMSB3_0030</name>
</gene>
<dbReference type="EMBL" id="LR699553">
    <property type="protein sequence ID" value="VVD26492.1"/>
    <property type="molecule type" value="Genomic_DNA"/>
</dbReference>
<keyword evidence="2" id="KW-1185">Reference proteome</keyword>
<accession>A0A5Q4Z9M2</accession>
<dbReference type="Proteomes" id="UP000325811">
    <property type="component" value="Chromosome I"/>
</dbReference>
<protein>
    <submittedName>
        <fullName evidence="1">Uncharacterized protein</fullName>
    </submittedName>
</protein>
<dbReference type="AlphaFoldDB" id="A0A5Q4Z9M2"/>
<name>A0A5Q4Z9M2_9BURK</name>
<evidence type="ECO:0000313" key="2">
    <source>
        <dbReference type="Proteomes" id="UP000325811"/>
    </source>
</evidence>
<dbReference type="KEGG" id="pdio:PDMSB3_0030"/>
<proteinExistence type="predicted"/>
<organism evidence="1 2">
    <name type="scientific">Paraburkholderia dioscoreae</name>
    <dbReference type="NCBI Taxonomy" id="2604047"/>
    <lineage>
        <taxon>Bacteria</taxon>
        <taxon>Pseudomonadati</taxon>
        <taxon>Pseudomonadota</taxon>
        <taxon>Betaproteobacteria</taxon>
        <taxon>Burkholderiales</taxon>
        <taxon>Burkholderiaceae</taxon>
        <taxon>Paraburkholderia</taxon>
    </lineage>
</organism>